<dbReference type="EnsemblProtists" id="PYU1_T014245">
    <property type="protein sequence ID" value="PYU1_T014245"/>
    <property type="gene ID" value="PYU1_G014215"/>
</dbReference>
<evidence type="ECO:0000256" key="1">
    <source>
        <dbReference type="PROSITE-ProRule" id="PRU00023"/>
    </source>
</evidence>
<keyword evidence="4" id="KW-1185">Reference proteome</keyword>
<dbReference type="AlphaFoldDB" id="K3XAJ6"/>
<name>K3XAJ6_GLOUD</name>
<dbReference type="PROSITE" id="PS50088">
    <property type="entry name" value="ANK_REPEAT"/>
    <property type="match status" value="1"/>
</dbReference>
<dbReference type="PROSITE" id="PS50297">
    <property type="entry name" value="ANK_REP_REGION"/>
    <property type="match status" value="1"/>
</dbReference>
<sequence>MSTVQQTQIEQIHAQIAVYLLKSGAKVKPRRARDHATPLRCAAKRGHFHIAKTLLAYGARSSTTTAWLFALVWARGDPSKIKDLVSCSKSYSVIASSTHALSAKSRSSVSGEQQQQSTTAKDDHHVPGRQLAAVE</sequence>
<dbReference type="eggNOG" id="KOG0504">
    <property type="taxonomic scope" value="Eukaryota"/>
</dbReference>
<dbReference type="Pfam" id="PF00023">
    <property type="entry name" value="Ank"/>
    <property type="match status" value="1"/>
</dbReference>
<dbReference type="InterPro" id="IPR036770">
    <property type="entry name" value="Ankyrin_rpt-contain_sf"/>
</dbReference>
<dbReference type="InterPro" id="IPR002110">
    <property type="entry name" value="Ankyrin_rpt"/>
</dbReference>
<reference evidence="3" key="3">
    <citation type="submission" date="2015-02" db="UniProtKB">
        <authorList>
            <consortium name="EnsemblProtists"/>
        </authorList>
    </citation>
    <scope>IDENTIFICATION</scope>
    <source>
        <strain evidence="3">DAOM BR144</strain>
    </source>
</reference>
<dbReference type="EMBL" id="GL376600">
    <property type="status" value="NOT_ANNOTATED_CDS"/>
    <property type="molecule type" value="Genomic_DNA"/>
</dbReference>
<accession>K3XAJ6</accession>
<evidence type="ECO:0000256" key="2">
    <source>
        <dbReference type="SAM" id="MobiDB-lite"/>
    </source>
</evidence>
<dbReference type="VEuPathDB" id="FungiDB:PYU1_G014215"/>
<organism evidence="3 4">
    <name type="scientific">Globisporangium ultimum (strain ATCC 200006 / CBS 805.95 / DAOM BR144)</name>
    <name type="common">Pythium ultimum</name>
    <dbReference type="NCBI Taxonomy" id="431595"/>
    <lineage>
        <taxon>Eukaryota</taxon>
        <taxon>Sar</taxon>
        <taxon>Stramenopiles</taxon>
        <taxon>Oomycota</taxon>
        <taxon>Peronosporomycetes</taxon>
        <taxon>Pythiales</taxon>
        <taxon>Pythiaceae</taxon>
        <taxon>Globisporangium</taxon>
    </lineage>
</organism>
<dbReference type="SUPFAM" id="SSF48403">
    <property type="entry name" value="Ankyrin repeat"/>
    <property type="match status" value="1"/>
</dbReference>
<keyword evidence="1" id="KW-0040">ANK repeat</keyword>
<dbReference type="Gene3D" id="1.25.40.20">
    <property type="entry name" value="Ankyrin repeat-containing domain"/>
    <property type="match status" value="1"/>
</dbReference>
<dbReference type="InParanoid" id="K3XAJ6"/>
<protein>
    <submittedName>
        <fullName evidence="3">Uncharacterized protein</fullName>
    </submittedName>
</protein>
<feature type="repeat" description="ANK" evidence="1">
    <location>
        <begin position="34"/>
        <end position="66"/>
    </location>
</feature>
<evidence type="ECO:0000313" key="3">
    <source>
        <dbReference type="EnsemblProtists" id="PYU1_T014245"/>
    </source>
</evidence>
<proteinExistence type="predicted"/>
<reference evidence="4" key="2">
    <citation type="submission" date="2010-04" db="EMBL/GenBank/DDBJ databases">
        <authorList>
            <person name="Buell R."/>
            <person name="Hamilton J."/>
            <person name="Hostetler J."/>
        </authorList>
    </citation>
    <scope>NUCLEOTIDE SEQUENCE [LARGE SCALE GENOMIC DNA]</scope>
    <source>
        <strain evidence="4">DAOM:BR144</strain>
    </source>
</reference>
<feature type="region of interest" description="Disordered" evidence="2">
    <location>
        <begin position="100"/>
        <end position="135"/>
    </location>
</feature>
<evidence type="ECO:0000313" key="4">
    <source>
        <dbReference type="Proteomes" id="UP000019132"/>
    </source>
</evidence>
<dbReference type="HOGENOM" id="CLU_1889959_0_0_1"/>
<reference evidence="4" key="1">
    <citation type="journal article" date="2010" name="Genome Biol.">
        <title>Genome sequence of the necrotrophic plant pathogen Pythium ultimum reveals original pathogenicity mechanisms and effector repertoire.</title>
        <authorList>
            <person name="Levesque C.A."/>
            <person name="Brouwer H."/>
            <person name="Cano L."/>
            <person name="Hamilton J.P."/>
            <person name="Holt C."/>
            <person name="Huitema E."/>
            <person name="Raffaele S."/>
            <person name="Robideau G.P."/>
            <person name="Thines M."/>
            <person name="Win J."/>
            <person name="Zerillo M.M."/>
            <person name="Beakes G.W."/>
            <person name="Boore J.L."/>
            <person name="Busam D."/>
            <person name="Dumas B."/>
            <person name="Ferriera S."/>
            <person name="Fuerstenberg S.I."/>
            <person name="Gachon C.M."/>
            <person name="Gaulin E."/>
            <person name="Govers F."/>
            <person name="Grenville-Briggs L."/>
            <person name="Horner N."/>
            <person name="Hostetler J."/>
            <person name="Jiang R.H."/>
            <person name="Johnson J."/>
            <person name="Krajaejun T."/>
            <person name="Lin H."/>
            <person name="Meijer H.J."/>
            <person name="Moore B."/>
            <person name="Morris P."/>
            <person name="Phuntmart V."/>
            <person name="Puiu D."/>
            <person name="Shetty J."/>
            <person name="Stajich J.E."/>
            <person name="Tripathy S."/>
            <person name="Wawra S."/>
            <person name="van West P."/>
            <person name="Whitty B.R."/>
            <person name="Coutinho P.M."/>
            <person name="Henrissat B."/>
            <person name="Martin F."/>
            <person name="Thomas P.D."/>
            <person name="Tyler B.M."/>
            <person name="De Vries R.P."/>
            <person name="Kamoun S."/>
            <person name="Yandell M."/>
            <person name="Tisserat N."/>
            <person name="Buell C.R."/>
        </authorList>
    </citation>
    <scope>NUCLEOTIDE SEQUENCE</scope>
    <source>
        <strain evidence="4">DAOM:BR144</strain>
    </source>
</reference>
<feature type="compositionally biased region" description="Polar residues" evidence="2">
    <location>
        <begin position="100"/>
        <end position="119"/>
    </location>
</feature>
<dbReference type="Proteomes" id="UP000019132">
    <property type="component" value="Unassembled WGS sequence"/>
</dbReference>